<reference evidence="2" key="1">
    <citation type="journal article" date="2022" name="Mol. Ecol. Resour.">
        <title>The genomes of chicory, endive, great burdock and yacon provide insights into Asteraceae palaeo-polyploidization history and plant inulin production.</title>
        <authorList>
            <person name="Fan W."/>
            <person name="Wang S."/>
            <person name="Wang H."/>
            <person name="Wang A."/>
            <person name="Jiang F."/>
            <person name="Liu H."/>
            <person name="Zhao H."/>
            <person name="Xu D."/>
            <person name="Zhang Y."/>
        </authorList>
    </citation>
    <scope>NUCLEOTIDE SEQUENCE [LARGE SCALE GENOMIC DNA]</scope>
    <source>
        <strain evidence="2">cv. Yunnan</strain>
    </source>
</reference>
<accession>A0ACB9E5S0</accession>
<protein>
    <submittedName>
        <fullName evidence="1">Uncharacterized protein</fullName>
    </submittedName>
</protein>
<organism evidence="1 2">
    <name type="scientific">Smallanthus sonchifolius</name>
    <dbReference type="NCBI Taxonomy" id="185202"/>
    <lineage>
        <taxon>Eukaryota</taxon>
        <taxon>Viridiplantae</taxon>
        <taxon>Streptophyta</taxon>
        <taxon>Embryophyta</taxon>
        <taxon>Tracheophyta</taxon>
        <taxon>Spermatophyta</taxon>
        <taxon>Magnoliopsida</taxon>
        <taxon>eudicotyledons</taxon>
        <taxon>Gunneridae</taxon>
        <taxon>Pentapetalae</taxon>
        <taxon>asterids</taxon>
        <taxon>campanulids</taxon>
        <taxon>Asterales</taxon>
        <taxon>Asteraceae</taxon>
        <taxon>Asteroideae</taxon>
        <taxon>Heliantheae alliance</taxon>
        <taxon>Millerieae</taxon>
        <taxon>Smallanthus</taxon>
    </lineage>
</organism>
<evidence type="ECO:0000313" key="2">
    <source>
        <dbReference type="Proteomes" id="UP001056120"/>
    </source>
</evidence>
<evidence type="ECO:0000313" key="1">
    <source>
        <dbReference type="EMBL" id="KAI3754132.1"/>
    </source>
</evidence>
<dbReference type="Proteomes" id="UP001056120">
    <property type="component" value="Linkage Group LG18"/>
</dbReference>
<dbReference type="EMBL" id="CM042035">
    <property type="protein sequence ID" value="KAI3754132.1"/>
    <property type="molecule type" value="Genomic_DNA"/>
</dbReference>
<name>A0ACB9E5S0_9ASTR</name>
<reference evidence="1 2" key="2">
    <citation type="journal article" date="2022" name="Mol. Ecol. Resour.">
        <title>The genomes of chicory, endive, great burdock and yacon provide insights into Asteraceae paleo-polyploidization history and plant inulin production.</title>
        <authorList>
            <person name="Fan W."/>
            <person name="Wang S."/>
            <person name="Wang H."/>
            <person name="Wang A."/>
            <person name="Jiang F."/>
            <person name="Liu H."/>
            <person name="Zhao H."/>
            <person name="Xu D."/>
            <person name="Zhang Y."/>
        </authorList>
    </citation>
    <scope>NUCLEOTIDE SEQUENCE [LARGE SCALE GENOMIC DNA]</scope>
    <source>
        <strain evidence="2">cv. Yunnan</strain>
        <tissue evidence="1">Leaves</tissue>
    </source>
</reference>
<proteinExistence type="predicted"/>
<keyword evidence="2" id="KW-1185">Reference proteome</keyword>
<gene>
    <name evidence="1" type="ORF">L1987_53910</name>
</gene>
<sequence length="78" mass="8659">MDRKDGRSIRRKGAGRGGSNRANGNKNSGHIEMRIHPKQLHQIHLFLPLFVSVWGHLGLGMGPFLLCGRPRNTLVHGV</sequence>
<comment type="caution">
    <text evidence="1">The sequence shown here is derived from an EMBL/GenBank/DDBJ whole genome shotgun (WGS) entry which is preliminary data.</text>
</comment>